<dbReference type="InterPro" id="IPR050667">
    <property type="entry name" value="PPR-containing_protein"/>
</dbReference>
<accession>A0A8T2SDV6</accession>
<feature type="repeat" description="PPR" evidence="3">
    <location>
        <begin position="560"/>
        <end position="594"/>
    </location>
</feature>
<dbReference type="InterPro" id="IPR002885">
    <property type="entry name" value="PPR_rpt"/>
</dbReference>
<feature type="domain" description="PROP1-like PPR" evidence="5">
    <location>
        <begin position="571"/>
        <end position="728"/>
    </location>
</feature>
<evidence type="ECO:0000313" key="7">
    <source>
        <dbReference type="Proteomes" id="UP000825935"/>
    </source>
</evidence>
<dbReference type="Gene3D" id="1.25.40.10">
    <property type="entry name" value="Tetratricopeptide repeat domain"/>
    <property type="match status" value="4"/>
</dbReference>
<feature type="repeat" description="PPR" evidence="3">
    <location>
        <begin position="386"/>
        <end position="420"/>
    </location>
</feature>
<evidence type="ECO:0000256" key="2">
    <source>
        <dbReference type="ARBA" id="ARBA00022737"/>
    </source>
</evidence>
<dbReference type="Pfam" id="PF17177">
    <property type="entry name" value="PPR_long"/>
    <property type="match status" value="1"/>
</dbReference>
<feature type="repeat" description="PPR" evidence="3">
    <location>
        <begin position="315"/>
        <end position="349"/>
    </location>
</feature>
<feature type="repeat" description="PPR" evidence="3">
    <location>
        <begin position="630"/>
        <end position="664"/>
    </location>
</feature>
<dbReference type="Pfam" id="PF13812">
    <property type="entry name" value="PPR_3"/>
    <property type="match status" value="1"/>
</dbReference>
<keyword evidence="2" id="KW-0677">Repeat</keyword>
<comment type="similarity">
    <text evidence="1">Belongs to the PPR family. P subfamily.</text>
</comment>
<dbReference type="PROSITE" id="PS51375">
    <property type="entry name" value="PPR"/>
    <property type="match status" value="7"/>
</dbReference>
<feature type="repeat" description="PPR" evidence="3">
    <location>
        <begin position="245"/>
        <end position="279"/>
    </location>
</feature>
<proteinExistence type="inferred from homology"/>
<keyword evidence="7" id="KW-1185">Reference proteome</keyword>
<feature type="repeat" description="PPR" evidence="3">
    <location>
        <begin position="665"/>
        <end position="699"/>
    </location>
</feature>
<dbReference type="AlphaFoldDB" id="A0A8T2SDV6"/>
<evidence type="ECO:0000259" key="5">
    <source>
        <dbReference type="Pfam" id="PF17177"/>
    </source>
</evidence>
<dbReference type="Pfam" id="PF01535">
    <property type="entry name" value="PPR"/>
    <property type="match status" value="2"/>
</dbReference>
<feature type="repeat" description="PPR" evidence="3">
    <location>
        <begin position="280"/>
        <end position="314"/>
    </location>
</feature>
<feature type="region of interest" description="Disordered" evidence="4">
    <location>
        <begin position="111"/>
        <end position="142"/>
    </location>
</feature>
<evidence type="ECO:0000313" key="6">
    <source>
        <dbReference type="EMBL" id="KAH7315783.1"/>
    </source>
</evidence>
<gene>
    <name evidence="6" type="ORF">KP509_21G065100</name>
</gene>
<protein>
    <recommendedName>
        <fullName evidence="5">PROP1-like PPR domain-containing protein</fullName>
    </recommendedName>
</protein>
<feature type="compositionally biased region" description="Low complexity" evidence="4">
    <location>
        <begin position="111"/>
        <end position="135"/>
    </location>
</feature>
<evidence type="ECO:0000256" key="4">
    <source>
        <dbReference type="SAM" id="MobiDB-lite"/>
    </source>
</evidence>
<dbReference type="InterPro" id="IPR033443">
    <property type="entry name" value="PROP1-like_PPR_dom"/>
</dbReference>
<evidence type="ECO:0000256" key="1">
    <source>
        <dbReference type="ARBA" id="ARBA00007626"/>
    </source>
</evidence>
<dbReference type="PANTHER" id="PTHR47939">
    <property type="entry name" value="MEMBRANE-ASSOCIATED SALT-INDUCIBLE PROTEIN-LIKE"/>
    <property type="match status" value="1"/>
</dbReference>
<comment type="caution">
    <text evidence="6">The sequence shown here is derived from an EMBL/GenBank/DDBJ whole genome shotgun (WGS) entry which is preliminary data.</text>
</comment>
<name>A0A8T2SDV6_CERRI</name>
<dbReference type="OrthoDB" id="1888815at2759"/>
<dbReference type="Proteomes" id="UP000825935">
    <property type="component" value="Chromosome 21"/>
</dbReference>
<dbReference type="PANTHER" id="PTHR47939:SF13">
    <property type="entry name" value="OS03G0201400 PROTEIN"/>
    <property type="match status" value="1"/>
</dbReference>
<dbReference type="EMBL" id="CM035426">
    <property type="protein sequence ID" value="KAH7315783.1"/>
    <property type="molecule type" value="Genomic_DNA"/>
</dbReference>
<dbReference type="Pfam" id="PF13041">
    <property type="entry name" value="PPR_2"/>
    <property type="match status" value="1"/>
</dbReference>
<dbReference type="OMA" id="GITANCE"/>
<reference evidence="6" key="1">
    <citation type="submission" date="2021-08" db="EMBL/GenBank/DDBJ databases">
        <title>WGS assembly of Ceratopteris richardii.</title>
        <authorList>
            <person name="Marchant D.B."/>
            <person name="Chen G."/>
            <person name="Jenkins J."/>
            <person name="Shu S."/>
            <person name="Leebens-Mack J."/>
            <person name="Grimwood J."/>
            <person name="Schmutz J."/>
            <person name="Soltis P."/>
            <person name="Soltis D."/>
            <person name="Chen Z.-H."/>
        </authorList>
    </citation>
    <scope>NUCLEOTIDE SEQUENCE</scope>
    <source>
        <strain evidence="6">Whitten #5841</strain>
        <tissue evidence="6">Leaf</tissue>
    </source>
</reference>
<dbReference type="InterPro" id="IPR011990">
    <property type="entry name" value="TPR-like_helical_dom_sf"/>
</dbReference>
<dbReference type="NCBIfam" id="TIGR00756">
    <property type="entry name" value="PPR"/>
    <property type="match status" value="5"/>
</dbReference>
<organism evidence="6 7">
    <name type="scientific">Ceratopteris richardii</name>
    <name type="common">Triangle waterfern</name>
    <dbReference type="NCBI Taxonomy" id="49495"/>
    <lineage>
        <taxon>Eukaryota</taxon>
        <taxon>Viridiplantae</taxon>
        <taxon>Streptophyta</taxon>
        <taxon>Embryophyta</taxon>
        <taxon>Tracheophyta</taxon>
        <taxon>Polypodiopsida</taxon>
        <taxon>Polypodiidae</taxon>
        <taxon>Polypodiales</taxon>
        <taxon>Pteridineae</taxon>
        <taxon>Pteridaceae</taxon>
        <taxon>Parkerioideae</taxon>
        <taxon>Ceratopteris</taxon>
    </lineage>
</organism>
<evidence type="ECO:0000256" key="3">
    <source>
        <dbReference type="PROSITE-ProRule" id="PRU00708"/>
    </source>
</evidence>
<sequence>MFFLKKQDALMRRTVVKCSASVLRERSAFSARRFGTQNSLPSEDESGHLEQFGLEDITSLITSKCRLLATSKTGNAKRHQDECEDDWDPVKIFQSCWGWRSSDDCRFEDSPSATSPSLSSISSVTRSSVPVRDPSAPSRRKRMAESALLRDMAASIIQKGWNAGTKQEFATKFPNLTPFHICDILKAVQDPKICMQIFDWARGQTGFRHTTRSYNSLLGVLAGREGMMILAHLQEQMEEDGCEADKVTLCTLIKAYSKLLRPIIVLELYEKLRQKDWVPGIVTYSCIIDTLAKHGYTEKAREVYFEMRMSGCYLDKTGYNIIINLFGRKKNLHMVTRLYNDMCECGLEPDGYTYAALIQAHLRIPDSVLEAYKLFEEAISKKLTLTLATCNALLYALGKAEEINLTLQLYHQMKNIGLHADTITYNTIVTVLGQGNRISDLYSVIEDMTIKDNRGGVAHVSAIEWLVSAGKIGVACTLVEDMSKREGHPATFAVDALLQGLIRLGAFDKVHEFVRNMAAHGFRLEASKVSEIVKSFAESGNVDGTLKIFYLKRELGYPPDQDSYDSAIICLSKYGSLIQALRFFDDMSEIGLTPRTDTCNHLIHMFCMKCDMATATEIFNRMTSIGCVHNVGTYNQLIAGYANASDWVMAFNLAKDMETEGLVPDTDTYLPLIFSLGNEGRMEHALQLSTQMLDEGLKPSSHLCMKLLNMLSRKGHERGALNIFTKLKEKGEFAEFSDLKSYLEQR</sequence>